<dbReference type="EMBL" id="AZHE01000004">
    <property type="protein sequence ID" value="KHN99701.1"/>
    <property type="molecule type" value="Genomic_DNA"/>
</dbReference>
<keyword evidence="6" id="KW-0732">Signal</keyword>
<dbReference type="GO" id="GO:0008235">
    <property type="term" value="F:metalloexopeptidase activity"/>
    <property type="evidence" value="ECO:0007669"/>
    <property type="project" value="InterPro"/>
</dbReference>
<gene>
    <name evidence="9" type="ORF">MAM_02554</name>
</gene>
<evidence type="ECO:0000256" key="5">
    <source>
        <dbReference type="ARBA" id="ARBA00022833"/>
    </source>
</evidence>
<feature type="signal peptide" evidence="6">
    <location>
        <begin position="1"/>
        <end position="18"/>
    </location>
</feature>
<dbReference type="SUPFAM" id="SSF52025">
    <property type="entry name" value="PA domain"/>
    <property type="match status" value="1"/>
</dbReference>
<dbReference type="GeneID" id="63737009"/>
<evidence type="ECO:0000259" key="7">
    <source>
        <dbReference type="Pfam" id="PF02225"/>
    </source>
</evidence>
<reference evidence="9 10" key="1">
    <citation type="journal article" date="2014" name="Proc. Natl. Acad. Sci. U.S.A.">
        <title>Trajectory and genomic determinants of fungal-pathogen speciation and host adaptation.</title>
        <authorList>
            <person name="Hu X."/>
            <person name="Xiao G."/>
            <person name="Zheng P."/>
            <person name="Shang Y."/>
            <person name="Su Y."/>
            <person name="Zhang X."/>
            <person name="Liu X."/>
            <person name="Zhan S."/>
            <person name="St Leger R.J."/>
            <person name="Wang C."/>
        </authorList>
    </citation>
    <scope>NUCLEOTIDE SEQUENCE [LARGE SCALE GENOMIC DNA]</scope>
    <source>
        <strain evidence="9 10">ARSEF 1941</strain>
    </source>
</reference>
<dbReference type="RefSeq" id="XP_040680767.1">
    <property type="nucleotide sequence ID" value="XM_040821353.1"/>
</dbReference>
<keyword evidence="9" id="KW-0031">Aminopeptidase</keyword>
<feature type="domain" description="PA" evidence="7">
    <location>
        <begin position="151"/>
        <end position="235"/>
    </location>
</feature>
<dbReference type="InterPro" id="IPR007484">
    <property type="entry name" value="Peptidase_M28"/>
</dbReference>
<dbReference type="SUPFAM" id="SSF53187">
    <property type="entry name" value="Zn-dependent exopeptidases"/>
    <property type="match status" value="1"/>
</dbReference>
<keyword evidence="3 6" id="KW-0479">Metal-binding</keyword>
<evidence type="ECO:0000256" key="1">
    <source>
        <dbReference type="ARBA" id="ARBA00001947"/>
    </source>
</evidence>
<protein>
    <recommendedName>
        <fullName evidence="6">Peptide hydrolase</fullName>
        <ecNumber evidence="6">3.4.-.-</ecNumber>
    </recommendedName>
</protein>
<evidence type="ECO:0000313" key="10">
    <source>
        <dbReference type="Proteomes" id="UP000030816"/>
    </source>
</evidence>
<dbReference type="GO" id="GO:0004177">
    <property type="term" value="F:aminopeptidase activity"/>
    <property type="evidence" value="ECO:0007669"/>
    <property type="project" value="UniProtKB-KW"/>
</dbReference>
<dbReference type="InterPro" id="IPR045175">
    <property type="entry name" value="M28_fam"/>
</dbReference>
<keyword evidence="2 6" id="KW-0645">Protease</keyword>
<dbReference type="Proteomes" id="UP000030816">
    <property type="component" value="Unassembled WGS sequence"/>
</dbReference>
<comment type="caution">
    <text evidence="9">The sequence shown here is derived from an EMBL/GenBank/DDBJ whole genome shotgun (WGS) entry which is preliminary data.</text>
</comment>
<keyword evidence="5 6" id="KW-0862">Zinc</keyword>
<evidence type="ECO:0000256" key="2">
    <source>
        <dbReference type="ARBA" id="ARBA00022670"/>
    </source>
</evidence>
<comment type="cofactor">
    <cofactor evidence="1">
        <name>Zn(2+)</name>
        <dbReference type="ChEBI" id="CHEBI:29105"/>
    </cofactor>
</comment>
<feature type="chain" id="PRO_5005110150" description="Peptide hydrolase" evidence="6">
    <location>
        <begin position="19"/>
        <end position="511"/>
    </location>
</feature>
<keyword evidence="10" id="KW-1185">Reference proteome</keyword>
<name>A0A0B2WUE9_METAS</name>
<evidence type="ECO:0000256" key="6">
    <source>
        <dbReference type="RuleBase" id="RU361240"/>
    </source>
</evidence>
<dbReference type="Pfam" id="PF04389">
    <property type="entry name" value="Peptidase_M28"/>
    <property type="match status" value="1"/>
</dbReference>
<dbReference type="OrthoDB" id="10013407at2759"/>
<dbReference type="GO" id="GO:0046872">
    <property type="term" value="F:metal ion binding"/>
    <property type="evidence" value="ECO:0007669"/>
    <property type="project" value="UniProtKB-KW"/>
</dbReference>
<dbReference type="FunFam" id="3.40.630.10:FF:000093">
    <property type="entry name" value="Peptide hydrolase"/>
    <property type="match status" value="1"/>
</dbReference>
<dbReference type="PANTHER" id="PTHR12147">
    <property type="entry name" value="METALLOPEPTIDASE M28 FAMILY MEMBER"/>
    <property type="match status" value="1"/>
</dbReference>
<keyword evidence="4 6" id="KW-0378">Hydrolase</keyword>
<dbReference type="InterPro" id="IPR003137">
    <property type="entry name" value="PA_domain"/>
</dbReference>
<proteinExistence type="inferred from homology"/>
<dbReference type="GO" id="GO:0006508">
    <property type="term" value="P:proteolysis"/>
    <property type="evidence" value="ECO:0007669"/>
    <property type="project" value="UniProtKB-KW"/>
</dbReference>
<dbReference type="InterPro" id="IPR046450">
    <property type="entry name" value="PA_dom_sf"/>
</dbReference>
<evidence type="ECO:0000313" key="9">
    <source>
        <dbReference type="EMBL" id="KHN99701.1"/>
    </source>
</evidence>
<dbReference type="EC" id="3.4.-.-" evidence="6"/>
<dbReference type="PANTHER" id="PTHR12147:SF17">
    <property type="entry name" value="AMINOPEPTIDASE Y"/>
    <property type="match status" value="1"/>
</dbReference>
<dbReference type="AlphaFoldDB" id="A0A0B2WUE9"/>
<dbReference type="STRING" id="1081103.A0A0B2WUE9"/>
<organism evidence="9 10">
    <name type="scientific">Metarhizium album (strain ARSEF 1941)</name>
    <dbReference type="NCBI Taxonomy" id="1081103"/>
    <lineage>
        <taxon>Eukaryota</taxon>
        <taxon>Fungi</taxon>
        <taxon>Dikarya</taxon>
        <taxon>Ascomycota</taxon>
        <taxon>Pezizomycotina</taxon>
        <taxon>Sordariomycetes</taxon>
        <taxon>Hypocreomycetidae</taxon>
        <taxon>Hypocreales</taxon>
        <taxon>Clavicipitaceae</taxon>
        <taxon>Metarhizium</taxon>
    </lineage>
</organism>
<sequence length="511" mass="55996">MTRLSSLVALSAAAAAVALQLPLQRPIKDALANPADDPRHPRPLVTSHLLQDTIDQRRLRERAEQLYALAQKSEDEFNHPTRVIGSAGHRATLEYIKSELTSLGSYYNVSEQEFDAYTGRVAEFRLVVMDAVPNTTTAFALTPPTTNNEPVFGEVVLVHGTGCHESDYPRKARSNIVLIKRGDCAFGEKSRLAGEAGAVAAVIYNTDKDELHGTLGKPSAHHVATFGVGGKEAADWVEYLSRGKIIHGSAYMDASVETIATKNIIAQTVTGDRDNCVMLGGHSDSVEEGPGINDDGSGSLSLVEVASQLTKFRVANCVRFAWWSAEEEGLLGSEHYVGSLSHEDNLQIRLFMDYDTMASPNFAYQIYNATDAENPAGSESLRDLYADWYTNSGLHYTFIEFDGRSDYDPFVRAGIPAGGIATGAEGIKTTQELELFGGVEGEWYDKNYHQIGDDVSNLNMTAWEVNTKLIAHSVATYAASFKDFPERMEVSHTVVKPRRKCNARTARFCRA</sequence>
<dbReference type="Pfam" id="PF02225">
    <property type="entry name" value="PA"/>
    <property type="match status" value="1"/>
</dbReference>
<comment type="similarity">
    <text evidence="6">Belongs to the peptidase M28 family.</text>
</comment>
<evidence type="ECO:0000256" key="4">
    <source>
        <dbReference type="ARBA" id="ARBA00022801"/>
    </source>
</evidence>
<dbReference type="HOGENOM" id="CLU_024336_0_1_1"/>
<dbReference type="Gene3D" id="3.40.630.10">
    <property type="entry name" value="Zn peptidases"/>
    <property type="match status" value="1"/>
</dbReference>
<feature type="domain" description="Peptidase M28" evidence="8">
    <location>
        <begin position="263"/>
        <end position="472"/>
    </location>
</feature>
<dbReference type="Gene3D" id="3.50.30.30">
    <property type="match status" value="1"/>
</dbReference>
<accession>A0A0B2WUE9</accession>
<evidence type="ECO:0000256" key="3">
    <source>
        <dbReference type="ARBA" id="ARBA00022723"/>
    </source>
</evidence>
<evidence type="ECO:0000259" key="8">
    <source>
        <dbReference type="Pfam" id="PF04389"/>
    </source>
</evidence>